<keyword evidence="2" id="KW-0732">Signal</keyword>
<reference evidence="5" key="2">
    <citation type="submission" date="2022-06" db="EMBL/GenBank/DDBJ databases">
        <authorList>
            <person name="Holder M.E."/>
            <person name="Ajami N.J."/>
            <person name="Petrosino J.F."/>
        </authorList>
    </citation>
    <scope>NUCLEOTIDE SEQUENCE</scope>
    <source>
        <strain evidence="5">RMA 8861</strain>
    </source>
</reference>
<gene>
    <name evidence="4" type="ORF">CP523_04980</name>
    <name evidence="5" type="ORF">NH397_13225</name>
</gene>
<organism evidence="4 6">
    <name type="scientific">Clostridium septicum</name>
    <dbReference type="NCBI Taxonomy" id="1504"/>
    <lineage>
        <taxon>Bacteria</taxon>
        <taxon>Bacillati</taxon>
        <taxon>Bacillota</taxon>
        <taxon>Clostridia</taxon>
        <taxon>Eubacteriales</taxon>
        <taxon>Clostridiaceae</taxon>
        <taxon>Clostridium</taxon>
    </lineage>
</organism>
<dbReference type="SUPFAM" id="SSF63446">
    <property type="entry name" value="Type I dockerin domain"/>
    <property type="match status" value="1"/>
</dbReference>
<evidence type="ECO:0000313" key="6">
    <source>
        <dbReference type="Proteomes" id="UP000280586"/>
    </source>
</evidence>
<dbReference type="Proteomes" id="UP000280586">
    <property type="component" value="Chromosome"/>
</dbReference>
<dbReference type="EMBL" id="CP023671">
    <property type="protein sequence ID" value="AYE33874.1"/>
    <property type="molecule type" value="Genomic_DNA"/>
</dbReference>
<dbReference type="Pfam" id="PF01832">
    <property type="entry name" value="Glucosaminidase"/>
    <property type="match status" value="1"/>
</dbReference>
<dbReference type="EMBL" id="CP099799">
    <property type="protein sequence ID" value="USS00435.1"/>
    <property type="molecule type" value="Genomic_DNA"/>
</dbReference>
<dbReference type="GO" id="GO:0004040">
    <property type="term" value="F:amidase activity"/>
    <property type="evidence" value="ECO:0007669"/>
    <property type="project" value="InterPro"/>
</dbReference>
<dbReference type="AlphaFoldDB" id="A0A9N7JKF2"/>
<dbReference type="PANTHER" id="PTHR33308">
    <property type="entry name" value="PEPTIDOGLYCAN HYDROLASE FLGJ"/>
    <property type="match status" value="1"/>
</dbReference>
<dbReference type="InterPro" id="IPR018247">
    <property type="entry name" value="EF_Hand_1_Ca_BS"/>
</dbReference>
<name>A0A9N7JKF2_CLOSE</name>
<dbReference type="KEGG" id="csep:CP523_04980"/>
<feature type="domain" description="Mannosyl-glycoprotein endo-beta-N-acetylglucosamidase-like" evidence="3">
    <location>
        <begin position="339"/>
        <end position="470"/>
    </location>
</feature>
<dbReference type="InterPro" id="IPR002901">
    <property type="entry name" value="MGlyc_endo_b_GlcNAc-like_dom"/>
</dbReference>
<dbReference type="PROSITE" id="PS00018">
    <property type="entry name" value="EF_HAND_1"/>
    <property type="match status" value="1"/>
</dbReference>
<evidence type="ECO:0000256" key="2">
    <source>
        <dbReference type="SAM" id="SignalP"/>
    </source>
</evidence>
<evidence type="ECO:0000313" key="4">
    <source>
        <dbReference type="EMBL" id="AYE33874.1"/>
    </source>
</evidence>
<dbReference type="Gene3D" id="1.10.530.10">
    <property type="match status" value="1"/>
</dbReference>
<keyword evidence="7" id="KW-1185">Reference proteome</keyword>
<sequence length="641" mass="71682">MRKLKKLLSLILIATFISPTVNIFAEETKSQGNEDIKKYEEVKIGDFQYFSPSYSVDEKPEVKKKLEESKEIKVLKKETTANFEIALAYSDGSYKYVENANTLKEAIDKADKLETKKEELEHHEGEIIPTVINAGGQAVYSTNSMGRIWKHRDGKPEASNNYLTYIYSNPELSKQFTYINQGYIDDVPIIEDIGNAAKVQVNGYNGWVNKNQSSNDYDLVVVPINQVTNPSCYLVKNGFLYHFISNNMTSYEGNGYSIKVGKAPSYLTPGKDYYSYDGVYFYDGNTISEGLNKLITDLKSNTKGRAVNSSSPYYAYYQYLPFRTKTNYTASQLNSYINRNAKANSKLRGLGDVFIESQNKYGVNPLLMLGVAINESAFGTSNIALTKNNLFGIAAYDFSPGESANSFQTPGDSVREFAKNYISRGYADPADWRYFGGYLGNKALGANVKYASDPYWGEKAAQHILDIDFELSGGDLDDLTDYDAYQLATYTGANTVTNQNGELIYNINPTVSGWGGYSGNIVALTYGESNNWGEYEVFPDRTTALDDGGDENKFHGNYDWNNRGFIKTNNVKFINTPSSPFIPGYEKSDVNRNGKTDIEDLSKMAVEYNSTSASRGFKRYLDLNSDGIVDVLDLISISKKL</sequence>
<feature type="signal peptide" evidence="2">
    <location>
        <begin position="1"/>
        <end position="25"/>
    </location>
</feature>
<feature type="chain" id="PRO_5040189796" evidence="2">
    <location>
        <begin position="26"/>
        <end position="641"/>
    </location>
</feature>
<evidence type="ECO:0000256" key="1">
    <source>
        <dbReference type="ARBA" id="ARBA00022801"/>
    </source>
</evidence>
<dbReference type="GO" id="GO:0000272">
    <property type="term" value="P:polysaccharide catabolic process"/>
    <property type="evidence" value="ECO:0007669"/>
    <property type="project" value="InterPro"/>
</dbReference>
<dbReference type="GeneID" id="303560034"/>
<protein>
    <submittedName>
        <fullName evidence="4">Cell wall-binding protein</fullName>
    </submittedName>
    <submittedName>
        <fullName evidence="5">Glucosaminidase domain-containing protein</fullName>
    </submittedName>
</protein>
<dbReference type="Gene3D" id="1.10.1330.10">
    <property type="entry name" value="Dockerin domain"/>
    <property type="match status" value="1"/>
</dbReference>
<evidence type="ECO:0000259" key="3">
    <source>
        <dbReference type="SMART" id="SM00047"/>
    </source>
</evidence>
<reference evidence="4 6" key="1">
    <citation type="submission" date="2017-09" db="EMBL/GenBank/DDBJ databases">
        <authorList>
            <person name="Thomas P."/>
            <person name="Seyboldt C."/>
        </authorList>
    </citation>
    <scope>NUCLEOTIDE SEQUENCE [LARGE SCALE GENOMIC DNA]</scope>
    <source>
        <strain evidence="4 6">DSM 7534</strain>
    </source>
</reference>
<evidence type="ECO:0000313" key="7">
    <source>
        <dbReference type="Proteomes" id="UP001055437"/>
    </source>
</evidence>
<dbReference type="InterPro" id="IPR036439">
    <property type="entry name" value="Dockerin_dom_sf"/>
</dbReference>
<dbReference type="SMART" id="SM00047">
    <property type="entry name" value="LYZ2"/>
    <property type="match status" value="1"/>
</dbReference>
<keyword evidence="1" id="KW-0378">Hydrolase</keyword>
<dbReference type="InterPro" id="IPR051056">
    <property type="entry name" value="Glycosyl_Hydrolase_73"/>
</dbReference>
<dbReference type="RefSeq" id="WP_120140590.1">
    <property type="nucleotide sequence ID" value="NZ_CP023671.1"/>
</dbReference>
<accession>A0A9N7JKF2</accession>
<evidence type="ECO:0000313" key="5">
    <source>
        <dbReference type="EMBL" id="USS00435.1"/>
    </source>
</evidence>
<proteinExistence type="predicted"/>
<dbReference type="Proteomes" id="UP001055437">
    <property type="component" value="Chromosome"/>
</dbReference>
<dbReference type="PANTHER" id="PTHR33308:SF9">
    <property type="entry name" value="PEPTIDOGLYCAN HYDROLASE FLGJ"/>
    <property type="match status" value="1"/>
</dbReference>